<organism evidence="1 2">
    <name type="scientific">Marinobacterium weihaiense</name>
    <dbReference type="NCBI Taxonomy" id="2851016"/>
    <lineage>
        <taxon>Bacteria</taxon>
        <taxon>Pseudomonadati</taxon>
        <taxon>Pseudomonadota</taxon>
        <taxon>Gammaproteobacteria</taxon>
        <taxon>Oceanospirillales</taxon>
        <taxon>Oceanospirillaceae</taxon>
        <taxon>Marinobacterium</taxon>
    </lineage>
</organism>
<evidence type="ECO:0000313" key="1">
    <source>
        <dbReference type="EMBL" id="MBV0932242.1"/>
    </source>
</evidence>
<protein>
    <submittedName>
        <fullName evidence="1">Uncharacterized protein</fullName>
    </submittedName>
</protein>
<reference evidence="1 2" key="1">
    <citation type="submission" date="2021-06" db="EMBL/GenBank/DDBJ databases">
        <title>Bacterium isolated from marine sediment.</title>
        <authorList>
            <person name="Zhu K.-L."/>
            <person name="Du Z.-J."/>
            <person name="Liang Q.-Y."/>
        </authorList>
    </citation>
    <scope>NUCLEOTIDE SEQUENCE [LARGE SCALE GENOMIC DNA]</scope>
    <source>
        <strain evidence="1 2">A346</strain>
    </source>
</reference>
<gene>
    <name evidence="1" type="ORF">KTN04_02675</name>
</gene>
<accession>A0ABS6M7H9</accession>
<evidence type="ECO:0000313" key="2">
    <source>
        <dbReference type="Proteomes" id="UP000755551"/>
    </source>
</evidence>
<dbReference type="Proteomes" id="UP000755551">
    <property type="component" value="Unassembled WGS sequence"/>
</dbReference>
<proteinExistence type="predicted"/>
<keyword evidence="2" id="KW-1185">Reference proteome</keyword>
<sequence>MKSYIFATDNERGGVILCDIETLEEAVDYLRNRFDGVIRVEQGRRYWAMQEGYGELEPLPPRIGGSEPAGA</sequence>
<dbReference type="EMBL" id="JAHQZT010000002">
    <property type="protein sequence ID" value="MBV0932242.1"/>
    <property type="molecule type" value="Genomic_DNA"/>
</dbReference>
<name>A0ABS6M7H9_9GAMM</name>
<comment type="caution">
    <text evidence="1">The sequence shown here is derived from an EMBL/GenBank/DDBJ whole genome shotgun (WGS) entry which is preliminary data.</text>
</comment>
<dbReference type="RefSeq" id="WP_217333657.1">
    <property type="nucleotide sequence ID" value="NZ_JAHQZT010000002.1"/>
</dbReference>